<dbReference type="GO" id="GO:0051301">
    <property type="term" value="P:cell division"/>
    <property type="evidence" value="ECO:0007669"/>
    <property type="project" value="UniProtKB-KW"/>
</dbReference>
<keyword evidence="2" id="KW-0812">Transmembrane</keyword>
<reference evidence="4" key="1">
    <citation type="journal article" date="2019" name="Int. J. Syst. Evol. Microbiol.">
        <title>The Global Catalogue of Microorganisms (GCM) 10K type strain sequencing project: providing services to taxonomists for standard genome sequencing and annotation.</title>
        <authorList>
            <consortium name="The Broad Institute Genomics Platform"/>
            <consortium name="The Broad Institute Genome Sequencing Center for Infectious Disease"/>
            <person name="Wu L."/>
            <person name="Ma J."/>
        </authorList>
    </citation>
    <scope>NUCLEOTIDE SEQUENCE [LARGE SCALE GENOMIC DNA]</scope>
    <source>
        <strain evidence="4">JCM 18302</strain>
    </source>
</reference>
<proteinExistence type="predicted"/>
<keyword evidence="3" id="KW-0132">Cell division</keyword>
<dbReference type="Gene3D" id="3.40.50.300">
    <property type="entry name" value="P-loop containing nucleotide triphosphate hydrolases"/>
    <property type="match status" value="1"/>
</dbReference>
<dbReference type="InterPro" id="IPR027417">
    <property type="entry name" value="P-loop_NTPase"/>
</dbReference>
<accession>A0ABP9P2W1</accession>
<feature type="compositionally biased region" description="Basic and acidic residues" evidence="1">
    <location>
        <begin position="487"/>
        <end position="511"/>
    </location>
</feature>
<comment type="caution">
    <text evidence="3">The sequence shown here is derived from an EMBL/GenBank/DDBJ whole genome shotgun (WGS) entry which is preliminary data.</text>
</comment>
<evidence type="ECO:0000313" key="3">
    <source>
        <dbReference type="EMBL" id="GAA5139182.1"/>
    </source>
</evidence>
<sequence>MVTFEKRGKKNTSRSARGRGGSASGRTSARPIGTEFRVLAWLVRHPGWLIAPAVAVWAVYVWGTTAAMLGAAVLVAAVVVWWRAHPASFDRWAAPWIRSTWRRWTAYRGRRWRDVLDECDLTREHRRSGQLLVPRVVRVRAITPSVDVVTARIVRGQETAMFVDRAAALADALGAHQVAVTRAKPGVVTVIVERRMPFDRALDAPAIPDSVDEVDLCALDVGDDEFGRAFLLRVQGKHILTVGGSGAGKGSGLWGPLRAMGPMIRAGLVRPWVIDLKGGVETERGAPLFHRWATTPAEALQLLTDFRDSMVARQVWMRSEGLRDCPISYDTPYELLIIDELAMLTAYGDGPAVREALRLLGVVLTQARATAHSVMAYVQEPSKDVVDVRELFTLRICLGVTAASHVDMALGEGARDRGALADQIPGDPDHAGIGFVIDPVTRAPFRFRFGWTTDSDIDELVQRCTPHRSTDDADGDEAEVIDMPAADQRDTSHRDTEQGRDQGPDRRRNYYSDDEDDDEAGEESA</sequence>
<evidence type="ECO:0000256" key="2">
    <source>
        <dbReference type="SAM" id="Phobius"/>
    </source>
</evidence>
<protein>
    <submittedName>
        <fullName evidence="3">Cell division protein FtsK</fullName>
    </submittedName>
</protein>
<gene>
    <name evidence="3" type="ORF">GCM10023320_74860</name>
</gene>
<evidence type="ECO:0000313" key="4">
    <source>
        <dbReference type="Proteomes" id="UP001500804"/>
    </source>
</evidence>
<dbReference type="Proteomes" id="UP001500804">
    <property type="component" value="Unassembled WGS sequence"/>
</dbReference>
<dbReference type="SUPFAM" id="SSF52540">
    <property type="entry name" value="P-loop containing nucleoside triphosphate hydrolases"/>
    <property type="match status" value="1"/>
</dbReference>
<feature type="compositionally biased region" description="Acidic residues" evidence="1">
    <location>
        <begin position="512"/>
        <end position="525"/>
    </location>
</feature>
<keyword evidence="2" id="KW-0472">Membrane</keyword>
<organism evidence="3 4">
    <name type="scientific">Pseudonocardia adelaidensis</name>
    <dbReference type="NCBI Taxonomy" id="648754"/>
    <lineage>
        <taxon>Bacteria</taxon>
        <taxon>Bacillati</taxon>
        <taxon>Actinomycetota</taxon>
        <taxon>Actinomycetes</taxon>
        <taxon>Pseudonocardiales</taxon>
        <taxon>Pseudonocardiaceae</taxon>
        <taxon>Pseudonocardia</taxon>
    </lineage>
</organism>
<keyword evidence="4" id="KW-1185">Reference proteome</keyword>
<feature type="region of interest" description="Disordered" evidence="1">
    <location>
        <begin position="466"/>
        <end position="525"/>
    </location>
</feature>
<keyword evidence="3" id="KW-0131">Cell cycle</keyword>
<feature type="transmembrane region" description="Helical" evidence="2">
    <location>
        <begin position="66"/>
        <end position="84"/>
    </location>
</feature>
<evidence type="ECO:0000256" key="1">
    <source>
        <dbReference type="SAM" id="MobiDB-lite"/>
    </source>
</evidence>
<name>A0ABP9P2W1_9PSEU</name>
<feature type="region of interest" description="Disordered" evidence="1">
    <location>
        <begin position="1"/>
        <end position="28"/>
    </location>
</feature>
<dbReference type="RefSeq" id="WP_345611970.1">
    <property type="nucleotide sequence ID" value="NZ_BAABJO010000043.1"/>
</dbReference>
<keyword evidence="2" id="KW-1133">Transmembrane helix</keyword>
<dbReference type="EMBL" id="BAABJO010000043">
    <property type="protein sequence ID" value="GAA5139182.1"/>
    <property type="molecule type" value="Genomic_DNA"/>
</dbReference>